<dbReference type="PANTHER" id="PTHR14491">
    <property type="entry name" value="SOSONDOWAH, ISOFORM G"/>
    <property type="match status" value="1"/>
</dbReference>
<feature type="compositionally biased region" description="Basic and acidic residues" evidence="5">
    <location>
        <begin position="31"/>
        <end position="44"/>
    </location>
</feature>
<keyword evidence="1" id="KW-0677">Repeat</keyword>
<dbReference type="PROSITE" id="PS50088">
    <property type="entry name" value="ANK_REPEAT"/>
    <property type="match status" value="2"/>
</dbReference>
<evidence type="ECO:0000313" key="6">
    <source>
        <dbReference type="Proteomes" id="UP000887566"/>
    </source>
</evidence>
<dbReference type="InterPro" id="IPR036770">
    <property type="entry name" value="Ankyrin_rpt-contain_sf"/>
</dbReference>
<feature type="compositionally biased region" description="Polar residues" evidence="5">
    <location>
        <begin position="12"/>
        <end position="30"/>
    </location>
</feature>
<proteinExistence type="inferred from homology"/>
<keyword evidence="2 4" id="KW-0040">ANK repeat</keyword>
<comment type="similarity">
    <text evidence="3">Belongs to the SOWAH family.</text>
</comment>
<dbReference type="Proteomes" id="UP000887566">
    <property type="component" value="Unplaced"/>
</dbReference>
<organism evidence="6 7">
    <name type="scientific">Plectus sambesii</name>
    <dbReference type="NCBI Taxonomy" id="2011161"/>
    <lineage>
        <taxon>Eukaryota</taxon>
        <taxon>Metazoa</taxon>
        <taxon>Ecdysozoa</taxon>
        <taxon>Nematoda</taxon>
        <taxon>Chromadorea</taxon>
        <taxon>Plectida</taxon>
        <taxon>Plectina</taxon>
        <taxon>Plectoidea</taxon>
        <taxon>Plectidae</taxon>
        <taxon>Plectus</taxon>
    </lineage>
</organism>
<feature type="region of interest" description="Disordered" evidence="5">
    <location>
        <begin position="240"/>
        <end position="299"/>
    </location>
</feature>
<dbReference type="PROSITE" id="PS50297">
    <property type="entry name" value="ANK_REP_REGION"/>
    <property type="match status" value="2"/>
</dbReference>
<accession>A0A914VE54</accession>
<evidence type="ECO:0000256" key="2">
    <source>
        <dbReference type="ARBA" id="ARBA00023043"/>
    </source>
</evidence>
<feature type="repeat" description="ANK" evidence="4">
    <location>
        <begin position="143"/>
        <end position="165"/>
    </location>
</feature>
<protein>
    <submittedName>
        <fullName evidence="7">Uncharacterized protein</fullName>
    </submittedName>
</protein>
<keyword evidence="6" id="KW-1185">Reference proteome</keyword>
<dbReference type="InterPro" id="IPR002110">
    <property type="entry name" value="Ankyrin_rpt"/>
</dbReference>
<evidence type="ECO:0000256" key="4">
    <source>
        <dbReference type="PROSITE-ProRule" id="PRU00023"/>
    </source>
</evidence>
<evidence type="ECO:0000256" key="5">
    <source>
        <dbReference type="SAM" id="MobiDB-lite"/>
    </source>
</evidence>
<name>A0A914VE54_9BILA</name>
<dbReference type="AlphaFoldDB" id="A0A914VE54"/>
<dbReference type="SMART" id="SM00248">
    <property type="entry name" value="ANK"/>
    <property type="match status" value="2"/>
</dbReference>
<feature type="repeat" description="ANK" evidence="4">
    <location>
        <begin position="107"/>
        <end position="128"/>
    </location>
</feature>
<dbReference type="PANTHER" id="PTHR14491:SF7">
    <property type="entry name" value="SOSONDOWAH, ISOFORM G"/>
    <property type="match status" value="1"/>
</dbReference>
<evidence type="ECO:0000313" key="7">
    <source>
        <dbReference type="WBParaSite" id="PSAMB.scaffold1863size27146.g15296.t1"/>
    </source>
</evidence>
<dbReference type="Pfam" id="PF12796">
    <property type="entry name" value="Ank_2"/>
    <property type="match status" value="1"/>
</dbReference>
<feature type="region of interest" description="Disordered" evidence="5">
    <location>
        <begin position="1"/>
        <end position="66"/>
    </location>
</feature>
<dbReference type="Gene3D" id="1.25.40.20">
    <property type="entry name" value="Ankyrin repeat-containing domain"/>
    <property type="match status" value="1"/>
</dbReference>
<evidence type="ECO:0000256" key="3">
    <source>
        <dbReference type="ARBA" id="ARBA00038122"/>
    </source>
</evidence>
<reference evidence="7" key="1">
    <citation type="submission" date="2022-11" db="UniProtKB">
        <authorList>
            <consortium name="WormBaseParasite"/>
        </authorList>
    </citation>
    <scope>IDENTIFICATION</scope>
</reference>
<sequence length="325" mass="36542">MGSKKTDADANVETNANLEVNAREATTPSDEQIRFRDSSRDGRRPSSRTKLHKEGRDADTASFSSTMTLNGGERQWLKACAKCDMPVIKRLLQDQPELALFDTDINQRYSPLHFAAKRGHAELIHMLVGAFKFDVNKRTSVSGGYTPLHLAAQHGQSKIVDLLINSFQANTEARDYSGRTYRHYERNRLGTRLVTTVELHAMSATDRLGSRLCKTDRLAFGPRNTHRMYAPRDETIEFQRRWSTPLATTSKKSSGRPQPNRDRDPLRHRGSVSSMAERAVGSLTPTGPAGLSPSTPRRLVNQFIRRNDSIRSVRSNRSEHEGTLV</sequence>
<dbReference type="WBParaSite" id="PSAMB.scaffold1863size27146.g15296.t1">
    <property type="protein sequence ID" value="PSAMB.scaffold1863size27146.g15296.t1"/>
    <property type="gene ID" value="PSAMB.scaffold1863size27146.g15296"/>
</dbReference>
<dbReference type="SUPFAM" id="SSF48403">
    <property type="entry name" value="Ankyrin repeat"/>
    <property type="match status" value="1"/>
</dbReference>
<feature type="compositionally biased region" description="Polar residues" evidence="5">
    <location>
        <begin position="241"/>
        <end position="257"/>
    </location>
</feature>
<evidence type="ECO:0000256" key="1">
    <source>
        <dbReference type="ARBA" id="ARBA00022737"/>
    </source>
</evidence>